<sequence>MPNSPMPNSLKSIKPELAKCLIKDRFRLQRQFDQFGFAKMADRQLEQSEQWTKWLDWLSQSQAKAEQRLASIPNIEYDDALPVAAKKDELVELIKNNQVVVIAGETGSGKTTQIPKICLEAGIGKYGKIGCTQPRRLAARSVAERVAEELGSSLGELVGYQVRFLDQVKEHSLIKVMTDGILLAEVQNDRFLNQYEAIIIDEAHERSVNIDFLLGILKQLIQKRPDLKVIITSATIDTQRFAEHFEVNGVKPPVVEVSGRTYPVEVRYRPLASFEDDAGNVIEQEMTDGIVAAIDELAQNDPFGDVLVFQVGERDIKETTEALRKHKMKNTEIVPLYARLSMAEQQKVFQTSPNRRIILSTNVAETSLTVPGIKYVIDPGQVRISRYSVRSKVQRLPVEKISQASANQRKGRCGRVSDGICIRLYDEDDFKSRPEFTDAEIHRTALSSIILTMTELKLGAVKRFPFIEAPSDKAVNDGFRQLHELGAIDDNRQLTEKGRQIAKLPIDPSVAAMILEAQKNNVLAEVVILAAVLSIQDPRDINETTMQAARTAHKRFEDERSDFLFFLNLWRFYEHQRRHLSQNKLRKLCKTNFLSYLRMREWHELTMQLEQSLRRIGIKVGELHLYEEVRKKGPQGQEGEVSERLSDIHSIAVHQSLMAGLLGNIATRDDEKSYLGARNTKLFLHPSSVLFKKKPKWILSAELVETSKLFARTNANIDVRWVEKLAPHLVKRSYSDPHWQKKAGQVGAYESVTLFGLPIISRRHCNYGPINPKESHKIFLRHGLVEGQLQTNAEFYQHNQQLIADIEKLEHKLRRPDFLVDDEVLYEFYAARIPEHIYSKPAFEKWLKKTGKTAPEKIKALFVTEELLMKQQADASLLQDYPDQVAMGNALGQQLDKPLKLKVDYHFEPGKQSDGVIFNLPLANLNQFNAEQFDWLTPGLLKEKTVYLIKSLPKGLRKQFIPAPQYADLALAEMNPEKKADGKKVMPYLHQLVWALNRRAQQMVSLDDFQATELPDHLKPFFILRDDKGRKLAESGDLETLKQDYQHLVDAKIQQHQKASQKPEKVIENWDFGDLPESKTINSHGKQILVYPALQLSSGQITLQLMADKDTAMQAHAEAVYCLLERLLADKLKYLQKKLDLKKACLCYAPYGTCQDLTQQVIDRALQQLLPEPQNIRLQTEFAVVLEKVKSEWILQAQAIAKQVNAIFIEHQQIAKKVRGKVNPRWLASVADIQKQLDGLISKDFVRNTPDNWFMQIERYLKALQKRLEKLDLDPLKDQRSIREIQPLLEQYEKLAKDPVYQSQAEVTEIRWMLEELRVSLFSQPMKTVKPVSIPRLEKMFKAL</sequence>
<name>A0A4V1HHV7_9GAMM</name>
<organism evidence="10 11">
    <name type="scientific">Thiomicrorhabdus sediminis</name>
    <dbReference type="NCBI Taxonomy" id="2580412"/>
    <lineage>
        <taxon>Bacteria</taxon>
        <taxon>Pseudomonadati</taxon>
        <taxon>Pseudomonadota</taxon>
        <taxon>Gammaproteobacteria</taxon>
        <taxon>Thiotrichales</taxon>
        <taxon>Piscirickettsiaceae</taxon>
        <taxon>Thiomicrorhabdus</taxon>
    </lineage>
</organism>
<dbReference type="Pfam" id="PF11898">
    <property type="entry name" value="DUF3418"/>
    <property type="match status" value="1"/>
</dbReference>
<evidence type="ECO:0000256" key="4">
    <source>
        <dbReference type="ARBA" id="ARBA00022801"/>
    </source>
</evidence>
<dbReference type="Pfam" id="PF00271">
    <property type="entry name" value="Helicase_C"/>
    <property type="match status" value="1"/>
</dbReference>
<dbReference type="PANTHER" id="PTHR18934">
    <property type="entry name" value="ATP-DEPENDENT RNA HELICASE"/>
    <property type="match status" value="1"/>
</dbReference>
<dbReference type="Gene3D" id="3.40.50.300">
    <property type="entry name" value="P-loop containing nucleotide triphosphate hydrolases"/>
    <property type="match status" value="2"/>
</dbReference>
<evidence type="ECO:0000256" key="1">
    <source>
        <dbReference type="ARBA" id="ARBA00008792"/>
    </source>
</evidence>
<feature type="domain" description="Helicase ATP-binding" evidence="8">
    <location>
        <begin position="91"/>
        <end position="254"/>
    </location>
</feature>
<comment type="similarity">
    <text evidence="1">Belongs to the DEAD box helicase family. DEAH subfamily.</text>
</comment>
<gene>
    <name evidence="10" type="primary">hrpA</name>
    <name evidence="10" type="ORF">FE785_06825</name>
</gene>
<dbReference type="SMART" id="SM00487">
    <property type="entry name" value="DEXDc"/>
    <property type="match status" value="1"/>
</dbReference>
<dbReference type="InterPro" id="IPR014001">
    <property type="entry name" value="Helicase_ATP-bd"/>
</dbReference>
<dbReference type="InterPro" id="IPR011709">
    <property type="entry name" value="DEAD-box_helicase_OB_fold"/>
</dbReference>
<dbReference type="KEGG" id="thig:FE785_06825"/>
<proteinExistence type="inferred from homology"/>
<keyword evidence="6" id="KW-0067">ATP-binding</keyword>
<evidence type="ECO:0000259" key="9">
    <source>
        <dbReference type="PROSITE" id="PS51194"/>
    </source>
</evidence>
<dbReference type="Pfam" id="PF04408">
    <property type="entry name" value="WHD_HA2"/>
    <property type="match status" value="1"/>
</dbReference>
<keyword evidence="3" id="KW-0547">Nucleotide-binding</keyword>
<dbReference type="PROSITE" id="PS51194">
    <property type="entry name" value="HELICASE_CTER"/>
    <property type="match status" value="1"/>
</dbReference>
<dbReference type="GO" id="GO:0005524">
    <property type="term" value="F:ATP binding"/>
    <property type="evidence" value="ECO:0007669"/>
    <property type="project" value="UniProtKB-KW"/>
</dbReference>
<evidence type="ECO:0000256" key="5">
    <source>
        <dbReference type="ARBA" id="ARBA00022806"/>
    </source>
</evidence>
<dbReference type="NCBIfam" id="TIGR01967">
    <property type="entry name" value="DEAH_box_HrpA"/>
    <property type="match status" value="1"/>
</dbReference>
<dbReference type="InterPro" id="IPR010222">
    <property type="entry name" value="RNA_helicase_HrpA"/>
</dbReference>
<dbReference type="InterPro" id="IPR048333">
    <property type="entry name" value="HA2_WH"/>
</dbReference>
<dbReference type="Proteomes" id="UP000304864">
    <property type="component" value="Chromosome"/>
</dbReference>
<dbReference type="GO" id="GO:0016887">
    <property type="term" value="F:ATP hydrolysis activity"/>
    <property type="evidence" value="ECO:0007669"/>
    <property type="project" value="RHEA"/>
</dbReference>
<keyword evidence="5 10" id="KW-0347">Helicase</keyword>
<evidence type="ECO:0000256" key="2">
    <source>
        <dbReference type="ARBA" id="ARBA00012552"/>
    </source>
</evidence>
<dbReference type="FunFam" id="1.20.120.1080:FF:000005">
    <property type="entry name" value="ATP-dependent helicase HrpA"/>
    <property type="match status" value="1"/>
</dbReference>
<comment type="catalytic activity">
    <reaction evidence="7">
        <text>ATP + H2O = ADP + phosphate + H(+)</text>
        <dbReference type="Rhea" id="RHEA:13065"/>
        <dbReference type="ChEBI" id="CHEBI:15377"/>
        <dbReference type="ChEBI" id="CHEBI:15378"/>
        <dbReference type="ChEBI" id="CHEBI:30616"/>
        <dbReference type="ChEBI" id="CHEBI:43474"/>
        <dbReference type="ChEBI" id="CHEBI:456216"/>
        <dbReference type="EC" id="3.6.4.13"/>
    </reaction>
</comment>
<dbReference type="InterPro" id="IPR003593">
    <property type="entry name" value="AAA+_ATPase"/>
</dbReference>
<evidence type="ECO:0000259" key="8">
    <source>
        <dbReference type="PROSITE" id="PS51192"/>
    </source>
</evidence>
<dbReference type="SMART" id="SM00382">
    <property type="entry name" value="AAA"/>
    <property type="match status" value="1"/>
</dbReference>
<dbReference type="Pfam" id="PF07717">
    <property type="entry name" value="OB_NTP_bind"/>
    <property type="match status" value="1"/>
</dbReference>
<dbReference type="CDD" id="cd18791">
    <property type="entry name" value="SF2_C_RHA"/>
    <property type="match status" value="1"/>
</dbReference>
<dbReference type="Gene3D" id="1.20.120.1080">
    <property type="match status" value="1"/>
</dbReference>
<dbReference type="PROSITE" id="PS51192">
    <property type="entry name" value="HELICASE_ATP_BIND_1"/>
    <property type="match status" value="1"/>
</dbReference>
<protein>
    <recommendedName>
        <fullName evidence="2">RNA helicase</fullName>
        <ecNumber evidence="2">3.6.4.13</ecNumber>
    </recommendedName>
</protein>
<dbReference type="InterPro" id="IPR027417">
    <property type="entry name" value="P-loop_NTPase"/>
</dbReference>
<dbReference type="InterPro" id="IPR001650">
    <property type="entry name" value="Helicase_C-like"/>
</dbReference>
<dbReference type="GO" id="GO:0003723">
    <property type="term" value="F:RNA binding"/>
    <property type="evidence" value="ECO:0007669"/>
    <property type="project" value="TreeGrafter"/>
</dbReference>
<feature type="domain" description="Helicase C-terminal" evidence="9">
    <location>
        <begin position="289"/>
        <end position="457"/>
    </location>
</feature>
<keyword evidence="4 10" id="KW-0378">Hydrolase</keyword>
<evidence type="ECO:0000256" key="3">
    <source>
        <dbReference type="ARBA" id="ARBA00022741"/>
    </source>
</evidence>
<evidence type="ECO:0000313" key="10">
    <source>
        <dbReference type="EMBL" id="QCU90363.1"/>
    </source>
</evidence>
<keyword evidence="11" id="KW-1185">Reference proteome</keyword>
<dbReference type="NCBIfam" id="NF008348">
    <property type="entry name" value="PRK11131.1"/>
    <property type="match status" value="1"/>
</dbReference>
<accession>A0A4V1HHV7</accession>
<dbReference type="InterPro" id="IPR007502">
    <property type="entry name" value="Helicase-assoc_dom"/>
</dbReference>
<dbReference type="FunFam" id="3.40.50.300:FF:000578">
    <property type="entry name" value="probable ATP-dependent RNA helicase DHX35"/>
    <property type="match status" value="1"/>
</dbReference>
<evidence type="ECO:0000256" key="7">
    <source>
        <dbReference type="ARBA" id="ARBA00047984"/>
    </source>
</evidence>
<dbReference type="SUPFAM" id="SSF52540">
    <property type="entry name" value="P-loop containing nucleoside triphosphate hydrolases"/>
    <property type="match status" value="1"/>
</dbReference>
<reference evidence="10 11" key="1">
    <citation type="submission" date="2019-05" db="EMBL/GenBank/DDBJ databases">
        <title>Thiomicrorhabdus sediminis sp. nov, a novel sulfur-oxidizing bacterium isolated from coastal sediment.</title>
        <authorList>
            <person name="Liu X."/>
        </authorList>
    </citation>
    <scope>NUCLEOTIDE SEQUENCE [LARGE SCALE GENOMIC DNA]</scope>
    <source>
        <strain evidence="10 11">G1</strain>
    </source>
</reference>
<dbReference type="EMBL" id="CP040602">
    <property type="protein sequence ID" value="QCU90363.1"/>
    <property type="molecule type" value="Genomic_DNA"/>
</dbReference>
<dbReference type="SMART" id="SM00490">
    <property type="entry name" value="HELICc"/>
    <property type="match status" value="1"/>
</dbReference>
<dbReference type="SMART" id="SM00847">
    <property type="entry name" value="HA2"/>
    <property type="match status" value="1"/>
</dbReference>
<evidence type="ECO:0000256" key="6">
    <source>
        <dbReference type="ARBA" id="ARBA00022840"/>
    </source>
</evidence>
<dbReference type="PANTHER" id="PTHR18934:SF99">
    <property type="entry name" value="ATP-DEPENDENT RNA HELICASE DHX37-RELATED"/>
    <property type="match status" value="1"/>
</dbReference>
<dbReference type="Pfam" id="PF00270">
    <property type="entry name" value="DEAD"/>
    <property type="match status" value="1"/>
</dbReference>
<evidence type="ECO:0000313" key="11">
    <source>
        <dbReference type="Proteomes" id="UP000304864"/>
    </source>
</evidence>
<dbReference type="GO" id="GO:0003724">
    <property type="term" value="F:RNA helicase activity"/>
    <property type="evidence" value="ECO:0007669"/>
    <property type="project" value="UniProtKB-EC"/>
</dbReference>
<dbReference type="InterPro" id="IPR011545">
    <property type="entry name" value="DEAD/DEAH_box_helicase_dom"/>
</dbReference>
<dbReference type="OrthoDB" id="9805617at2"/>
<dbReference type="EC" id="3.6.4.13" evidence="2"/>
<dbReference type="InterPro" id="IPR024590">
    <property type="entry name" value="HrpA_C"/>
</dbReference>
<dbReference type="Pfam" id="PF21010">
    <property type="entry name" value="HA2_C"/>
    <property type="match status" value="1"/>
</dbReference>